<evidence type="ECO:0000256" key="6">
    <source>
        <dbReference type="PIRNR" id="PIRNR001123"/>
    </source>
</evidence>
<sequence>MNKEKIRQDLLEKLPQLCDAHGVSGYEEDVTELVKLEIGTYVDEMKVDALGNLIAKKSGNGKKKVMVAAHLDEIGLMIRHIDDNGFLYAEKIGGVRPQNLFSRTCVVKTKKGIIPGVINSINPGRPKQMTTIPEVNEFFIDVGASDLGDISDLGIEIGNTVAIDYEFKQLGKNKILGRALDNRLLMFVLIQTMKYINENNPEVPDIYPVFTVQEEVGCRGALTAAYTIEPDEAVALDITIANDTPQIPVHERISELGGGPSIKLMDKVANGQGSITPPKIVEAMKKVAYDNHIPFQLEVISAGTTDAATIQLAKGGVPSGGILVPTRYVHAHEMASIDDIVHAIDLLYHYLMSLGE</sequence>
<dbReference type="SUPFAM" id="SSF101821">
    <property type="entry name" value="Aminopeptidase/glucanase lid domain"/>
    <property type="match status" value="1"/>
</dbReference>
<evidence type="ECO:0000256" key="8">
    <source>
        <dbReference type="PIRSR" id="PIRSR001123-2"/>
    </source>
</evidence>
<dbReference type="Pfam" id="PF05343">
    <property type="entry name" value="Peptidase_M42"/>
    <property type="match status" value="1"/>
</dbReference>
<dbReference type="CDD" id="cd05656">
    <property type="entry name" value="M42_Frv"/>
    <property type="match status" value="1"/>
</dbReference>
<evidence type="ECO:0000256" key="2">
    <source>
        <dbReference type="ARBA" id="ARBA00022438"/>
    </source>
</evidence>
<feature type="binding site" evidence="8">
    <location>
        <position position="237"/>
    </location>
    <ligand>
        <name>Zn(2+)</name>
        <dbReference type="ChEBI" id="CHEBI:29105"/>
        <label>1</label>
    </ligand>
</feature>
<evidence type="ECO:0000256" key="3">
    <source>
        <dbReference type="ARBA" id="ARBA00022670"/>
    </source>
</evidence>
<dbReference type="PANTHER" id="PTHR32481">
    <property type="entry name" value="AMINOPEPTIDASE"/>
    <property type="match status" value="1"/>
</dbReference>
<feature type="binding site" evidence="8">
    <location>
        <position position="181"/>
    </location>
    <ligand>
        <name>Zn(2+)</name>
        <dbReference type="ChEBI" id="CHEBI:29105"/>
        <label>2</label>
    </ligand>
</feature>
<dbReference type="Gene3D" id="3.40.630.10">
    <property type="entry name" value="Zn peptidases"/>
    <property type="match status" value="1"/>
</dbReference>
<keyword evidence="2" id="KW-0031">Aminopeptidase</keyword>
<dbReference type="EMBL" id="CP162599">
    <property type="protein sequence ID" value="XDK31914.1"/>
    <property type="molecule type" value="Genomic_DNA"/>
</dbReference>
<feature type="binding site" evidence="8">
    <location>
        <position position="70"/>
    </location>
    <ligand>
        <name>Zn(2+)</name>
        <dbReference type="ChEBI" id="CHEBI:29105"/>
        <label>1</label>
    </ligand>
</feature>
<dbReference type="PANTHER" id="PTHR32481:SF0">
    <property type="entry name" value="AMINOPEPTIDASE YPDE-RELATED"/>
    <property type="match status" value="1"/>
</dbReference>
<evidence type="ECO:0000256" key="5">
    <source>
        <dbReference type="ARBA" id="ARBA00022801"/>
    </source>
</evidence>
<dbReference type="AlphaFoldDB" id="A0AB39HIJ2"/>
<comment type="similarity">
    <text evidence="1 6">Belongs to the peptidase M42 family.</text>
</comment>
<dbReference type="InterPro" id="IPR051464">
    <property type="entry name" value="Peptidase_M42_aminopept"/>
</dbReference>
<dbReference type="SUPFAM" id="SSF53187">
    <property type="entry name" value="Zn-dependent exopeptidases"/>
    <property type="match status" value="1"/>
</dbReference>
<protein>
    <submittedName>
        <fullName evidence="9">M42 family metallopeptidase</fullName>
    </submittedName>
</protein>
<dbReference type="RefSeq" id="WP_368652638.1">
    <property type="nucleotide sequence ID" value="NZ_CP162599.1"/>
</dbReference>
<feature type="binding site" evidence="8">
    <location>
        <position position="215"/>
    </location>
    <ligand>
        <name>Zn(2+)</name>
        <dbReference type="ChEBI" id="CHEBI:29105"/>
        <label>2</label>
    </ligand>
</feature>
<proteinExistence type="inferred from homology"/>
<evidence type="ECO:0000313" key="9">
    <source>
        <dbReference type="EMBL" id="XDK31914.1"/>
    </source>
</evidence>
<dbReference type="Gene3D" id="2.40.30.40">
    <property type="entry name" value="Peptidase M42, domain 2"/>
    <property type="match status" value="1"/>
</dbReference>
<name>A0AB39HIJ2_9BACI</name>
<feature type="active site" description="Proton acceptor" evidence="7">
    <location>
        <position position="214"/>
    </location>
</feature>
<dbReference type="GO" id="GO:0006508">
    <property type="term" value="P:proteolysis"/>
    <property type="evidence" value="ECO:0007669"/>
    <property type="project" value="UniProtKB-KW"/>
</dbReference>
<reference evidence="9" key="1">
    <citation type="submission" date="2024-07" db="EMBL/GenBank/DDBJ databases">
        <title>Halotolerant mesophilic bacterium Ornithinibacillus sp. 4-3, sp. nov., isolated from soil.</title>
        <authorList>
            <person name="Sidarenka A.V."/>
            <person name="Guliayeva D.E."/>
            <person name="Leanovich S.I."/>
            <person name="Hileuskaya K.S."/>
            <person name="Akhremchuk A.E."/>
            <person name="Sikolenko M.A."/>
            <person name="Valentovich L.N."/>
        </authorList>
    </citation>
    <scope>NUCLEOTIDE SEQUENCE</scope>
    <source>
        <strain evidence="9">4-3</strain>
    </source>
</reference>
<dbReference type="GO" id="GO:0046872">
    <property type="term" value="F:metal ion binding"/>
    <property type="evidence" value="ECO:0007669"/>
    <property type="project" value="UniProtKB-UniRule"/>
</dbReference>
<keyword evidence="5" id="KW-0378">Hydrolase</keyword>
<evidence type="ECO:0000256" key="1">
    <source>
        <dbReference type="ARBA" id="ARBA00006272"/>
    </source>
</evidence>
<organism evidence="9">
    <name type="scientific">Ornithinibacillus sp. 4-3</name>
    <dbReference type="NCBI Taxonomy" id="3231488"/>
    <lineage>
        <taxon>Bacteria</taxon>
        <taxon>Bacillati</taxon>
        <taxon>Bacillota</taxon>
        <taxon>Bacilli</taxon>
        <taxon>Bacillales</taxon>
        <taxon>Bacillaceae</taxon>
        <taxon>Ornithinibacillus</taxon>
    </lineage>
</organism>
<feature type="binding site" evidence="8">
    <location>
        <position position="181"/>
    </location>
    <ligand>
        <name>Zn(2+)</name>
        <dbReference type="ChEBI" id="CHEBI:29105"/>
        <label>1</label>
    </ligand>
</feature>
<dbReference type="PIRSF" id="PIRSF001123">
    <property type="entry name" value="PepA_GA"/>
    <property type="match status" value="1"/>
</dbReference>
<dbReference type="GO" id="GO:0004177">
    <property type="term" value="F:aminopeptidase activity"/>
    <property type="evidence" value="ECO:0007669"/>
    <property type="project" value="UniProtKB-UniRule"/>
</dbReference>
<accession>A0AB39HIJ2</accession>
<dbReference type="InterPro" id="IPR023367">
    <property type="entry name" value="Peptidase_M42_dom2"/>
</dbReference>
<evidence type="ECO:0000256" key="7">
    <source>
        <dbReference type="PIRSR" id="PIRSR001123-1"/>
    </source>
</evidence>
<keyword evidence="4 8" id="KW-0479">Metal-binding</keyword>
<comment type="cofactor">
    <cofactor evidence="8">
        <name>a divalent metal cation</name>
        <dbReference type="ChEBI" id="CHEBI:60240"/>
    </cofactor>
    <text evidence="8">Binds 2 divalent metal cations per subunit.</text>
</comment>
<feature type="binding site" evidence="8">
    <location>
        <position position="330"/>
    </location>
    <ligand>
        <name>Zn(2+)</name>
        <dbReference type="ChEBI" id="CHEBI:29105"/>
        <label>2</label>
    </ligand>
</feature>
<dbReference type="InterPro" id="IPR008007">
    <property type="entry name" value="Peptidase_M42"/>
</dbReference>
<keyword evidence="3" id="KW-0645">Protease</keyword>
<gene>
    <name evidence="9" type="ORF">AB4Y30_12870</name>
</gene>
<evidence type="ECO:0000256" key="4">
    <source>
        <dbReference type="ARBA" id="ARBA00022723"/>
    </source>
</evidence>